<name>A0ABU8ZU54_9MOLU</name>
<evidence type="ECO:0000313" key="1">
    <source>
        <dbReference type="EMBL" id="MEK0312118.1"/>
    </source>
</evidence>
<keyword evidence="2" id="KW-1185">Reference proteome</keyword>
<organism evidence="1 2">
    <name type="scientific">Candidatus Phytoplasma fabacearum</name>
    <dbReference type="NCBI Taxonomy" id="2982628"/>
    <lineage>
        <taxon>Bacteria</taxon>
        <taxon>Bacillati</taxon>
        <taxon>Mycoplasmatota</taxon>
        <taxon>Mollicutes</taxon>
        <taxon>Acholeplasmatales</taxon>
        <taxon>Acholeplasmataceae</taxon>
        <taxon>Candidatus Phytoplasma</taxon>
        <taxon>16SrII (Peanut WB group)</taxon>
    </lineage>
</organism>
<reference evidence="1 2" key="1">
    <citation type="journal article" date="2023" name="Int. J. Syst. Evol. Microbiol.">
        <title>The observation of taxonomic boundaries for the 16SrII and 16SrXXV phytoplasmas using genome-based delimitation.</title>
        <authorList>
            <person name="Rodrigues Jardim B."/>
            <person name="Tran-Nguyen L.T.T."/>
            <person name="Gambley C."/>
            <person name="Al-Sadi A.M."/>
            <person name="Al-Subhi A.M."/>
            <person name="Foissac X."/>
            <person name="Salar P."/>
            <person name="Cai H."/>
            <person name="Yang J.Y."/>
            <person name="Davis R."/>
            <person name="Jones L."/>
            <person name="Rodoni B."/>
            <person name="Constable F.E."/>
        </authorList>
    </citation>
    <scope>NUCLEOTIDE SEQUENCE [LARGE SCALE GENOMIC DNA]</scope>
    <source>
        <strain evidence="1">BAWM-322</strain>
    </source>
</reference>
<dbReference type="Proteomes" id="UP001382955">
    <property type="component" value="Unassembled WGS sequence"/>
</dbReference>
<accession>A0ABU8ZU54</accession>
<dbReference type="RefSeq" id="WP_304512653.1">
    <property type="nucleotide sequence ID" value="NZ_JAOSIK010000035.1"/>
</dbReference>
<gene>
    <name evidence="1" type="ORF">OC725_02480</name>
</gene>
<sequence>MIKKQELIQLQIEDLKNHFFSNRNSLKEKEELLYQKKINDLQKQYHFNQDRYQKFNKIKFNFVENYKKTIENQKHKLKVELHSFYELI</sequence>
<dbReference type="EMBL" id="JAOSIK010000035">
    <property type="protein sequence ID" value="MEK0312118.1"/>
    <property type="molecule type" value="Genomic_DNA"/>
</dbReference>
<comment type="caution">
    <text evidence="1">The sequence shown here is derived from an EMBL/GenBank/DDBJ whole genome shotgun (WGS) entry which is preliminary data.</text>
</comment>
<proteinExistence type="predicted"/>
<evidence type="ECO:0000313" key="2">
    <source>
        <dbReference type="Proteomes" id="UP001382955"/>
    </source>
</evidence>
<protein>
    <submittedName>
        <fullName evidence="1">Uncharacterized protein</fullName>
    </submittedName>
</protein>